<evidence type="ECO:0000313" key="1">
    <source>
        <dbReference type="EMBL" id="KAJ8445009.1"/>
    </source>
</evidence>
<evidence type="ECO:0000313" key="2">
    <source>
        <dbReference type="Proteomes" id="UP001153076"/>
    </source>
</evidence>
<proteinExistence type="predicted"/>
<accession>A0A9Q1KK80</accession>
<dbReference type="EMBL" id="JAKOGI010000082">
    <property type="protein sequence ID" value="KAJ8445009.1"/>
    <property type="molecule type" value="Genomic_DNA"/>
</dbReference>
<protein>
    <submittedName>
        <fullName evidence="1">Uncharacterized protein</fullName>
    </submittedName>
</protein>
<reference evidence="1" key="1">
    <citation type="submission" date="2022-04" db="EMBL/GenBank/DDBJ databases">
        <title>Carnegiea gigantea Genome sequencing and assembly v2.</title>
        <authorList>
            <person name="Copetti D."/>
            <person name="Sanderson M.J."/>
            <person name="Burquez A."/>
            <person name="Wojciechowski M.F."/>
        </authorList>
    </citation>
    <scope>NUCLEOTIDE SEQUENCE</scope>
    <source>
        <strain evidence="1">SGP5-SGP5p</strain>
        <tissue evidence="1">Aerial part</tissue>
    </source>
</reference>
<comment type="caution">
    <text evidence="1">The sequence shown here is derived from an EMBL/GenBank/DDBJ whole genome shotgun (WGS) entry which is preliminary data.</text>
</comment>
<dbReference type="AlphaFoldDB" id="A0A9Q1KK80"/>
<sequence>MPKEERIKSITIHSKTLKPSSIGNQLRWLEYELQGISDCTNLPKPNKLSQQDAVGENDTNFQLGSFWIQANFTQSNKSQLLCAGVYDFYVDIPQQKITTIGCAHPERIIKAIKEVRNSQPSVPTQKHQTLTVSHHQPPPPHLQMVGHRGQDWEVVY</sequence>
<organism evidence="1 2">
    <name type="scientific">Carnegiea gigantea</name>
    <dbReference type="NCBI Taxonomy" id="171969"/>
    <lineage>
        <taxon>Eukaryota</taxon>
        <taxon>Viridiplantae</taxon>
        <taxon>Streptophyta</taxon>
        <taxon>Embryophyta</taxon>
        <taxon>Tracheophyta</taxon>
        <taxon>Spermatophyta</taxon>
        <taxon>Magnoliopsida</taxon>
        <taxon>eudicotyledons</taxon>
        <taxon>Gunneridae</taxon>
        <taxon>Pentapetalae</taxon>
        <taxon>Caryophyllales</taxon>
        <taxon>Cactineae</taxon>
        <taxon>Cactaceae</taxon>
        <taxon>Cactoideae</taxon>
        <taxon>Echinocereeae</taxon>
        <taxon>Carnegiea</taxon>
    </lineage>
</organism>
<dbReference type="Proteomes" id="UP001153076">
    <property type="component" value="Unassembled WGS sequence"/>
</dbReference>
<name>A0A9Q1KK80_9CARY</name>
<keyword evidence="2" id="KW-1185">Reference proteome</keyword>
<dbReference type="OrthoDB" id="1919822at2759"/>
<gene>
    <name evidence="1" type="ORF">Cgig2_029203</name>
</gene>